<gene>
    <name evidence="7" type="ORF">GBZ48_11560</name>
</gene>
<dbReference type="CDD" id="cd06662">
    <property type="entry name" value="SURF1"/>
    <property type="match status" value="1"/>
</dbReference>
<keyword evidence="6" id="KW-1003">Cell membrane</keyword>
<dbReference type="PANTHER" id="PTHR23427:SF2">
    <property type="entry name" value="SURFEIT LOCUS PROTEIN 1"/>
    <property type="match status" value="1"/>
</dbReference>
<protein>
    <recommendedName>
        <fullName evidence="6">SURF1-like protein</fullName>
    </recommendedName>
</protein>
<dbReference type="InterPro" id="IPR045214">
    <property type="entry name" value="Surf1/Surf4"/>
</dbReference>
<evidence type="ECO:0000313" key="7">
    <source>
        <dbReference type="EMBL" id="NUA99928.1"/>
    </source>
</evidence>
<keyword evidence="3 6" id="KW-0812">Transmembrane</keyword>
<comment type="subcellular location">
    <subcellularLocation>
        <location evidence="6">Cell membrane</location>
        <topology evidence="6">Multi-pass membrane protein</topology>
    </subcellularLocation>
    <subcellularLocation>
        <location evidence="1">Membrane</location>
    </subcellularLocation>
</comment>
<sequence>MTGLPSAPPAGGSSVKRARPAWALALFGLLALAGIAGLTALGIWQLERRVWKLDLIERVDARIHASPVPAPGPEAWASVTAASDEYRRVAVTGRFLNDRETLVQAVSDLGGGFWVMTPLVTDRGFTVLVNRGFVPPDKRNPATRADGQPHGQQGGEVTVAGLLRLTEPKGGFLRSNDPAAGRWYSRDVAAIATATGLTDVAPYFIDADGTRNPGGWPVGGLTVVSFPNSHLGYALTWFALDLMLVGAVLFVIRSEMRRRRA</sequence>
<comment type="similarity">
    <text evidence="2 6">Belongs to the SURF1 family.</text>
</comment>
<evidence type="ECO:0000256" key="3">
    <source>
        <dbReference type="ARBA" id="ARBA00022692"/>
    </source>
</evidence>
<dbReference type="InterPro" id="IPR002994">
    <property type="entry name" value="Surf1/Shy1"/>
</dbReference>
<evidence type="ECO:0000313" key="8">
    <source>
        <dbReference type="Proteomes" id="UP000605086"/>
    </source>
</evidence>
<organism evidence="7 8">
    <name type="scientific">Azospirillum melinis</name>
    <dbReference type="NCBI Taxonomy" id="328839"/>
    <lineage>
        <taxon>Bacteria</taxon>
        <taxon>Pseudomonadati</taxon>
        <taxon>Pseudomonadota</taxon>
        <taxon>Alphaproteobacteria</taxon>
        <taxon>Rhodospirillales</taxon>
        <taxon>Azospirillaceae</taxon>
        <taxon>Azospirillum</taxon>
    </lineage>
</organism>
<dbReference type="PANTHER" id="PTHR23427">
    <property type="entry name" value="SURFEIT LOCUS PROTEIN"/>
    <property type="match status" value="1"/>
</dbReference>
<evidence type="ECO:0000256" key="2">
    <source>
        <dbReference type="ARBA" id="ARBA00007165"/>
    </source>
</evidence>
<dbReference type="Proteomes" id="UP000605086">
    <property type="component" value="Unassembled WGS sequence"/>
</dbReference>
<accession>A0ABX2K9Q0</accession>
<keyword evidence="8" id="KW-1185">Reference proteome</keyword>
<feature type="transmembrane region" description="Helical" evidence="6">
    <location>
        <begin position="231"/>
        <end position="252"/>
    </location>
</feature>
<keyword evidence="5 6" id="KW-0472">Membrane</keyword>
<comment type="caution">
    <text evidence="7">The sequence shown here is derived from an EMBL/GenBank/DDBJ whole genome shotgun (WGS) entry which is preliminary data.</text>
</comment>
<dbReference type="EMBL" id="WHOS01000012">
    <property type="protein sequence ID" value="NUA99928.1"/>
    <property type="molecule type" value="Genomic_DNA"/>
</dbReference>
<evidence type="ECO:0000256" key="1">
    <source>
        <dbReference type="ARBA" id="ARBA00004370"/>
    </source>
</evidence>
<keyword evidence="4 6" id="KW-1133">Transmembrane helix</keyword>
<evidence type="ECO:0000256" key="6">
    <source>
        <dbReference type="RuleBase" id="RU363076"/>
    </source>
</evidence>
<name>A0ABX2K9Q0_9PROT</name>
<dbReference type="Pfam" id="PF02104">
    <property type="entry name" value="SURF1"/>
    <property type="match status" value="1"/>
</dbReference>
<feature type="transmembrane region" description="Helical" evidence="6">
    <location>
        <begin position="21"/>
        <end position="44"/>
    </location>
</feature>
<dbReference type="PROSITE" id="PS50895">
    <property type="entry name" value="SURF1"/>
    <property type="match status" value="1"/>
</dbReference>
<evidence type="ECO:0000256" key="4">
    <source>
        <dbReference type="ARBA" id="ARBA00022989"/>
    </source>
</evidence>
<reference evidence="7 8" key="1">
    <citation type="submission" date="2019-10" db="EMBL/GenBank/DDBJ databases">
        <title>Genome sequence of Azospirillum melinis.</title>
        <authorList>
            <person name="Ambrosini A."/>
            <person name="Sant'Anna F.H."/>
            <person name="Cassan F.D."/>
            <person name="Souza E.M."/>
            <person name="Passaglia L.M.P."/>
        </authorList>
    </citation>
    <scope>NUCLEOTIDE SEQUENCE [LARGE SCALE GENOMIC DNA]</scope>
    <source>
        <strain evidence="7 8">TMCY0552</strain>
    </source>
</reference>
<proteinExistence type="inferred from homology"/>
<evidence type="ECO:0000256" key="5">
    <source>
        <dbReference type="ARBA" id="ARBA00023136"/>
    </source>
</evidence>